<proteinExistence type="predicted"/>
<evidence type="ECO:0000256" key="2">
    <source>
        <dbReference type="ARBA" id="ARBA00022475"/>
    </source>
</evidence>
<evidence type="ECO:0000256" key="3">
    <source>
        <dbReference type="ARBA" id="ARBA00022692"/>
    </source>
</evidence>
<feature type="transmembrane region" description="Helical" evidence="6">
    <location>
        <begin position="308"/>
        <end position="329"/>
    </location>
</feature>
<evidence type="ECO:0000256" key="4">
    <source>
        <dbReference type="ARBA" id="ARBA00022989"/>
    </source>
</evidence>
<reference evidence="7" key="1">
    <citation type="journal article" date="2020" name="Stud. Mycol.">
        <title>101 Dothideomycetes genomes: a test case for predicting lifestyles and emergence of pathogens.</title>
        <authorList>
            <person name="Haridas S."/>
            <person name="Albert R."/>
            <person name="Binder M."/>
            <person name="Bloem J."/>
            <person name="Labutti K."/>
            <person name="Salamov A."/>
            <person name="Andreopoulos B."/>
            <person name="Baker S."/>
            <person name="Barry K."/>
            <person name="Bills G."/>
            <person name="Bluhm B."/>
            <person name="Cannon C."/>
            <person name="Castanera R."/>
            <person name="Culley D."/>
            <person name="Daum C."/>
            <person name="Ezra D."/>
            <person name="Gonzalez J."/>
            <person name="Henrissat B."/>
            <person name="Kuo A."/>
            <person name="Liang C."/>
            <person name="Lipzen A."/>
            <person name="Lutzoni F."/>
            <person name="Magnuson J."/>
            <person name="Mondo S."/>
            <person name="Nolan M."/>
            <person name="Ohm R."/>
            <person name="Pangilinan J."/>
            <person name="Park H.-J."/>
            <person name="Ramirez L."/>
            <person name="Alfaro M."/>
            <person name="Sun H."/>
            <person name="Tritt A."/>
            <person name="Yoshinaga Y."/>
            <person name="Zwiers L.-H."/>
            <person name="Turgeon B."/>
            <person name="Goodwin S."/>
            <person name="Spatafora J."/>
            <person name="Crous P."/>
            <person name="Grigoriev I."/>
        </authorList>
    </citation>
    <scope>NUCLEOTIDE SEQUENCE</scope>
    <source>
        <strain evidence="7">CBS 260.36</strain>
    </source>
</reference>
<evidence type="ECO:0000313" key="7">
    <source>
        <dbReference type="EMBL" id="KAF2152134.1"/>
    </source>
</evidence>
<feature type="transmembrane region" description="Helical" evidence="6">
    <location>
        <begin position="258"/>
        <end position="278"/>
    </location>
</feature>
<dbReference type="InterPro" id="IPR007300">
    <property type="entry name" value="CidB/LrgB"/>
</dbReference>
<name>A0A9P4J4C3_9PEZI</name>
<evidence type="ECO:0000256" key="1">
    <source>
        <dbReference type="ARBA" id="ARBA00004651"/>
    </source>
</evidence>
<keyword evidence="3 6" id="KW-0812">Transmembrane</keyword>
<dbReference type="OrthoDB" id="2502820at2759"/>
<feature type="transmembrane region" description="Helical" evidence="6">
    <location>
        <begin position="357"/>
        <end position="380"/>
    </location>
</feature>
<feature type="transmembrane region" description="Helical" evidence="6">
    <location>
        <begin position="448"/>
        <end position="468"/>
    </location>
</feature>
<feature type="transmembrane region" description="Helical" evidence="6">
    <location>
        <begin position="480"/>
        <end position="500"/>
    </location>
</feature>
<dbReference type="PANTHER" id="PTHR30249">
    <property type="entry name" value="PUTATIVE SEROTONIN TRANSPORTER"/>
    <property type="match status" value="1"/>
</dbReference>
<comment type="caution">
    <text evidence="7">The sequence shown here is derived from an EMBL/GenBank/DDBJ whole genome shotgun (WGS) entry which is preliminary data.</text>
</comment>
<dbReference type="EMBL" id="ML996087">
    <property type="protein sequence ID" value="KAF2152134.1"/>
    <property type="molecule type" value="Genomic_DNA"/>
</dbReference>
<evidence type="ECO:0000256" key="5">
    <source>
        <dbReference type="ARBA" id="ARBA00023136"/>
    </source>
</evidence>
<feature type="transmembrane region" description="Helical" evidence="6">
    <location>
        <begin position="512"/>
        <end position="534"/>
    </location>
</feature>
<keyword evidence="8" id="KW-1185">Reference proteome</keyword>
<feature type="transmembrane region" description="Helical" evidence="6">
    <location>
        <begin position="26"/>
        <end position="51"/>
    </location>
</feature>
<evidence type="ECO:0000313" key="8">
    <source>
        <dbReference type="Proteomes" id="UP000799439"/>
    </source>
</evidence>
<dbReference type="InterPro" id="IPR005538">
    <property type="entry name" value="LrgA/CidA"/>
</dbReference>
<comment type="subcellular location">
    <subcellularLocation>
        <location evidence="1">Cell membrane</location>
        <topology evidence="1">Multi-pass membrane protein</topology>
    </subcellularLocation>
</comment>
<feature type="transmembrane region" description="Helical" evidence="6">
    <location>
        <begin position="91"/>
        <end position="115"/>
    </location>
</feature>
<keyword evidence="5 6" id="KW-0472">Membrane</keyword>
<sequence>MEEFKEAVSDGFDTAKLVFRASSKRLLMAWIYVPIGLFVVLAVCFGIHRLISIGHVSFPASVACMILLFLGLIASEAAFGEKNTKKFVNLVDIPCGFALKYINLFFCPAFVTLPLSPPIGGVEVAKIIAVFIIGFAVMFIFTTYAVRGLQLVLGTSKRAITERAEEMGDEDDIIPLSQHHTASELNTTDAPSPIESPNPDPEAEIRVPLRAQDPSRITGTGGPPLASTDDFVQTLTSRLQHDPPALSRSQRWATATTANLNIITYSILSGLVGLPVYYATGYAMPIQLGITVVCFLSALKVPTKHKAYLHPVLVSSAFTIVVIWIFALIHRSTLNIALKAYTTGSKYTQLWDRDPNLAPVGAGDIFGSMLDASIVALALPMFQYRHELRSRFLTIVIPNVSLSVGSLLAYPAICHAIGISAPRSLAFGSRSLTLALATPATQNLGGDMYTVAPLSIFSGILGVFVGPWALKKLRVPEDDYITRGVTFGANSAAIGTALLLTTDPRAGAFSSLSMGLFGTITVALTSIPPFVTFVKGLVGLP</sequence>
<dbReference type="Proteomes" id="UP000799439">
    <property type="component" value="Unassembled WGS sequence"/>
</dbReference>
<feature type="transmembrane region" description="Helical" evidence="6">
    <location>
        <begin position="392"/>
        <end position="413"/>
    </location>
</feature>
<keyword evidence="2" id="KW-1003">Cell membrane</keyword>
<evidence type="ECO:0000256" key="6">
    <source>
        <dbReference type="SAM" id="Phobius"/>
    </source>
</evidence>
<feature type="transmembrane region" description="Helical" evidence="6">
    <location>
        <begin position="284"/>
        <end position="301"/>
    </location>
</feature>
<accession>A0A9P4J4C3</accession>
<feature type="transmembrane region" description="Helical" evidence="6">
    <location>
        <begin position="127"/>
        <end position="146"/>
    </location>
</feature>
<dbReference type="Pfam" id="PF04172">
    <property type="entry name" value="LrgB"/>
    <property type="match status" value="1"/>
</dbReference>
<dbReference type="GO" id="GO:0016020">
    <property type="term" value="C:membrane"/>
    <property type="evidence" value="ECO:0007669"/>
    <property type="project" value="UniProtKB-SubCell"/>
</dbReference>
<dbReference type="AlphaFoldDB" id="A0A9P4J4C3"/>
<keyword evidence="4 6" id="KW-1133">Transmembrane helix</keyword>
<gene>
    <name evidence="7" type="ORF">K461DRAFT_286877</name>
</gene>
<evidence type="ECO:0008006" key="9">
    <source>
        <dbReference type="Google" id="ProtNLM"/>
    </source>
</evidence>
<dbReference type="Pfam" id="PF03788">
    <property type="entry name" value="LrgA"/>
    <property type="match status" value="1"/>
</dbReference>
<organism evidence="7 8">
    <name type="scientific">Myriangium duriaei CBS 260.36</name>
    <dbReference type="NCBI Taxonomy" id="1168546"/>
    <lineage>
        <taxon>Eukaryota</taxon>
        <taxon>Fungi</taxon>
        <taxon>Dikarya</taxon>
        <taxon>Ascomycota</taxon>
        <taxon>Pezizomycotina</taxon>
        <taxon>Dothideomycetes</taxon>
        <taxon>Dothideomycetidae</taxon>
        <taxon>Myriangiales</taxon>
        <taxon>Myriangiaceae</taxon>
        <taxon>Myriangium</taxon>
    </lineage>
</organism>
<protein>
    <recommendedName>
        <fullName evidence="9">LrgB-like protein</fullName>
    </recommendedName>
</protein>
<feature type="transmembrane region" description="Helical" evidence="6">
    <location>
        <begin position="57"/>
        <end position="79"/>
    </location>
</feature>
<dbReference type="PANTHER" id="PTHR30249:SF0">
    <property type="entry name" value="PLASTIDAL GLYCOLATE_GLYCERATE TRANSLOCATOR 1, CHLOROPLASTIC"/>
    <property type="match status" value="1"/>
</dbReference>